<evidence type="ECO:0000259" key="4">
    <source>
        <dbReference type="Pfam" id="PF02129"/>
    </source>
</evidence>
<evidence type="ECO:0000313" key="9">
    <source>
        <dbReference type="Proteomes" id="UP000095657"/>
    </source>
</evidence>
<dbReference type="EMBL" id="CZAI01000001">
    <property type="protein sequence ID" value="CUO51811.1"/>
    <property type="molecule type" value="Genomic_DNA"/>
</dbReference>
<dbReference type="InterPro" id="IPR002471">
    <property type="entry name" value="Pept_S9_AS"/>
</dbReference>
<feature type="chain" id="PRO_5042683097" evidence="3">
    <location>
        <begin position="29"/>
        <end position="473"/>
    </location>
</feature>
<organism evidence="5 9">
    <name type="scientific">Bacteroides caccae</name>
    <dbReference type="NCBI Taxonomy" id="47678"/>
    <lineage>
        <taxon>Bacteria</taxon>
        <taxon>Pseudomonadati</taxon>
        <taxon>Bacteroidota</taxon>
        <taxon>Bacteroidia</taxon>
        <taxon>Bacteroidales</taxon>
        <taxon>Bacteroidaceae</taxon>
        <taxon>Bacteroides</taxon>
    </lineage>
</organism>
<feature type="region of interest" description="Disordered" evidence="2">
    <location>
        <begin position="118"/>
        <end position="147"/>
    </location>
</feature>
<dbReference type="EMBL" id="VVYD01000001">
    <property type="protein sequence ID" value="KAA5503825.1"/>
    <property type="molecule type" value="Genomic_DNA"/>
</dbReference>
<feature type="domain" description="Xaa-Pro dipeptidyl-peptidase-like" evidence="4">
    <location>
        <begin position="153"/>
        <end position="407"/>
    </location>
</feature>
<dbReference type="Proteomes" id="UP000491168">
    <property type="component" value="Unassembled WGS sequence"/>
</dbReference>
<dbReference type="PANTHER" id="PTHR43265">
    <property type="entry name" value="ESTERASE ESTD"/>
    <property type="match status" value="1"/>
</dbReference>
<feature type="signal peptide" evidence="3">
    <location>
        <begin position="1"/>
        <end position="28"/>
    </location>
</feature>
<reference evidence="8" key="3">
    <citation type="submission" date="2023-07" db="EMBL/GenBank/DDBJ databases">
        <title>Whole Genome Sequencing of Colonoscopy isolates.</title>
        <authorList>
            <person name="Surve S.V."/>
            <person name="Valls R.A."/>
            <person name="Barrak K.E."/>
            <person name="Gardner T.B."/>
            <person name="O'Toole G.A."/>
        </authorList>
    </citation>
    <scope>NUCLEOTIDE SEQUENCE</scope>
    <source>
        <strain evidence="8">GP0119</strain>
    </source>
</reference>
<dbReference type="InterPro" id="IPR000383">
    <property type="entry name" value="Xaa-Pro-like_dom"/>
</dbReference>
<evidence type="ECO:0000313" key="6">
    <source>
        <dbReference type="EMBL" id="KAA5489178.1"/>
    </source>
</evidence>
<accession>A0A174FQ19</accession>
<dbReference type="EMBL" id="VVYF01000018">
    <property type="protein sequence ID" value="KAA5489178.1"/>
    <property type="molecule type" value="Genomic_DNA"/>
</dbReference>
<evidence type="ECO:0000256" key="1">
    <source>
        <dbReference type="ARBA" id="ARBA00022801"/>
    </source>
</evidence>
<dbReference type="InterPro" id="IPR029058">
    <property type="entry name" value="AB_hydrolase_fold"/>
</dbReference>
<dbReference type="Gene3D" id="3.40.50.1820">
    <property type="entry name" value="alpha/beta hydrolase"/>
    <property type="match status" value="1"/>
</dbReference>
<dbReference type="Proteomes" id="UP000095657">
    <property type="component" value="Unassembled WGS sequence"/>
</dbReference>
<proteinExistence type="predicted"/>
<dbReference type="AlphaFoldDB" id="A0A174FQ19"/>
<name>A0A174FQ19_9BACE</name>
<dbReference type="RefSeq" id="WP_055169564.1">
    <property type="nucleotide sequence ID" value="NZ_CACRTB010000007.1"/>
</dbReference>
<feature type="compositionally biased region" description="Basic and acidic residues" evidence="2">
    <location>
        <begin position="122"/>
        <end position="133"/>
    </location>
</feature>
<reference evidence="5 9" key="1">
    <citation type="submission" date="2015-09" db="EMBL/GenBank/DDBJ databases">
        <authorList>
            <consortium name="Pathogen Informatics"/>
        </authorList>
    </citation>
    <scope>NUCLEOTIDE SEQUENCE [LARGE SCALE GENOMIC DNA]</scope>
    <source>
        <strain evidence="5 9">2789STDY5834880</strain>
    </source>
</reference>
<dbReference type="PROSITE" id="PS00708">
    <property type="entry name" value="PRO_ENDOPEP_SER"/>
    <property type="match status" value="1"/>
</dbReference>
<evidence type="ECO:0000256" key="3">
    <source>
        <dbReference type="SAM" id="SignalP"/>
    </source>
</evidence>
<dbReference type="GO" id="GO:0052689">
    <property type="term" value="F:carboxylic ester hydrolase activity"/>
    <property type="evidence" value="ECO:0007669"/>
    <property type="project" value="TreeGrafter"/>
</dbReference>
<gene>
    <name evidence="5" type="ORF">ERS852494_00080</name>
    <name evidence="7" type="ORF">F2Y31_00810</name>
    <name evidence="6" type="ORF">F2Y35_16935</name>
    <name evidence="8" type="ORF">Q4469_13220</name>
</gene>
<dbReference type="EMBL" id="JAUONL010000010">
    <property type="protein sequence ID" value="MDO6358639.1"/>
    <property type="molecule type" value="Genomic_DNA"/>
</dbReference>
<evidence type="ECO:0000313" key="11">
    <source>
        <dbReference type="Proteomes" id="UP000491168"/>
    </source>
</evidence>
<evidence type="ECO:0000313" key="7">
    <source>
        <dbReference type="EMBL" id="KAA5503825.1"/>
    </source>
</evidence>
<dbReference type="GO" id="GO:0006508">
    <property type="term" value="P:proteolysis"/>
    <property type="evidence" value="ECO:0007669"/>
    <property type="project" value="InterPro"/>
</dbReference>
<sequence length="473" mass="51477">MNTLKTVYIATIITGLFTGLFLSSSASAQDISGTWHGKLTVPTGSLTIVFHINQAAQGTYVTTLDSPDQGANGIKTQATSFSDSILTIQIPVIHASYKGKLKSDKTITGTFTQGMPIPLNLEKGEASRPKRPQEPQPPFPYKSEEVTVRNEQDGINLAGTLTLPEKGNKFPAVVLVTGSGAQNRDEEIMGHKPFLVIADYLTRNGIAVLRCDDRGTAASQGNHATATNEDFATDTEAAINYLRGRKEINTKKIGIIGHSAGGIIAFIVAAKDPAIAFIVSLAGAGVRGDSLMLKQVEMISKSQGMPDAFWQGTKPSIRNRYAILQQADKTTDELQKELYADVTKTMSSEQLKDLNTVQQISSQISSMTSPWYLHFMRYDPAKAMKKIKCPVLALNGEKDIQVEAAMNLTAIQQRISENGNKNVTVKAYPNLNHLFQTCEKGTLAEYGQLEETISPEVLKDITDWILKHSGKSN</sequence>
<evidence type="ECO:0000313" key="10">
    <source>
        <dbReference type="Proteomes" id="UP000368418"/>
    </source>
</evidence>
<dbReference type="InterPro" id="IPR053145">
    <property type="entry name" value="AB_hydrolase_Est10"/>
</dbReference>
<evidence type="ECO:0000313" key="8">
    <source>
        <dbReference type="EMBL" id="MDO6358639.1"/>
    </source>
</evidence>
<keyword evidence="1 5" id="KW-0378">Hydrolase</keyword>
<reference evidence="10 11" key="2">
    <citation type="journal article" date="2019" name="Nat. Med.">
        <title>A library of human gut bacterial isolates paired with longitudinal multiomics data enables mechanistic microbiome research.</title>
        <authorList>
            <person name="Poyet M."/>
            <person name="Groussin M."/>
            <person name="Gibbons S.M."/>
            <person name="Avila-Pacheco J."/>
            <person name="Jiang X."/>
            <person name="Kearney S.M."/>
            <person name="Perrotta A.R."/>
            <person name="Berdy B."/>
            <person name="Zhao S."/>
            <person name="Lieberman T.D."/>
            <person name="Swanson P.K."/>
            <person name="Smith M."/>
            <person name="Roesemann S."/>
            <person name="Alexander J.E."/>
            <person name="Rich S.A."/>
            <person name="Livny J."/>
            <person name="Vlamakis H."/>
            <person name="Clish C."/>
            <person name="Bullock K."/>
            <person name="Deik A."/>
            <person name="Scott J."/>
            <person name="Pierce K.A."/>
            <person name="Xavier R.J."/>
            <person name="Alm E.J."/>
        </authorList>
    </citation>
    <scope>NUCLEOTIDE SEQUENCE [LARGE SCALE GENOMIC DNA]</scope>
    <source>
        <strain evidence="7 10">BIOML-A19</strain>
        <strain evidence="6 11">BIOML-A21</strain>
    </source>
</reference>
<evidence type="ECO:0000313" key="5">
    <source>
        <dbReference type="EMBL" id="CUO51811.1"/>
    </source>
</evidence>
<dbReference type="GO" id="GO:0004252">
    <property type="term" value="F:serine-type endopeptidase activity"/>
    <property type="evidence" value="ECO:0007669"/>
    <property type="project" value="InterPro"/>
</dbReference>
<dbReference type="Pfam" id="PF02129">
    <property type="entry name" value="Peptidase_S15"/>
    <property type="match status" value="1"/>
</dbReference>
<dbReference type="PANTHER" id="PTHR43265:SF1">
    <property type="entry name" value="ESTERASE ESTD"/>
    <property type="match status" value="1"/>
</dbReference>
<evidence type="ECO:0000256" key="2">
    <source>
        <dbReference type="SAM" id="MobiDB-lite"/>
    </source>
</evidence>
<keyword evidence="3" id="KW-0732">Signal</keyword>
<dbReference type="STRING" id="47678.ERS852494_00080"/>
<dbReference type="SUPFAM" id="SSF53474">
    <property type="entry name" value="alpha/beta-Hydrolases"/>
    <property type="match status" value="1"/>
</dbReference>
<protein>
    <submittedName>
        <fullName evidence="6">Alpha/beta fold hydrolase</fullName>
    </submittedName>
    <submittedName>
        <fullName evidence="5">Dienelactone hydrolase and related enzymes</fullName>
    </submittedName>
</protein>
<dbReference type="Proteomes" id="UP000368418">
    <property type="component" value="Unassembled WGS sequence"/>
</dbReference>
<dbReference type="Proteomes" id="UP001170023">
    <property type="component" value="Unassembled WGS sequence"/>
</dbReference>